<dbReference type="RefSeq" id="WP_345210183.1">
    <property type="nucleotide sequence ID" value="NZ_BAABFT010000002.1"/>
</dbReference>
<dbReference type="PANTHER" id="PTHR43156">
    <property type="entry name" value="STAGE II SPORULATION PROTEIN E-RELATED"/>
    <property type="match status" value="1"/>
</dbReference>
<evidence type="ECO:0000313" key="5">
    <source>
        <dbReference type="Proteomes" id="UP001500582"/>
    </source>
</evidence>
<dbReference type="InterPro" id="IPR011006">
    <property type="entry name" value="CheY-like_superfamily"/>
</dbReference>
<dbReference type="Pfam" id="PF00072">
    <property type="entry name" value="Response_reg"/>
    <property type="match status" value="1"/>
</dbReference>
<dbReference type="Proteomes" id="UP001500582">
    <property type="component" value="Unassembled WGS sequence"/>
</dbReference>
<dbReference type="SMART" id="SM00448">
    <property type="entry name" value="REC"/>
    <property type="match status" value="1"/>
</dbReference>
<keyword evidence="2" id="KW-0597">Phosphoprotein</keyword>
<reference evidence="5" key="1">
    <citation type="journal article" date="2019" name="Int. J. Syst. Evol. Microbiol.">
        <title>The Global Catalogue of Microorganisms (GCM) 10K type strain sequencing project: providing services to taxonomists for standard genome sequencing and annotation.</title>
        <authorList>
            <consortium name="The Broad Institute Genomics Platform"/>
            <consortium name="The Broad Institute Genome Sequencing Center for Infectious Disease"/>
            <person name="Wu L."/>
            <person name="Ma J."/>
        </authorList>
    </citation>
    <scope>NUCLEOTIDE SEQUENCE [LARGE SCALE GENOMIC DNA]</scope>
    <source>
        <strain evidence="5">JCM 17705</strain>
    </source>
</reference>
<dbReference type="PROSITE" id="PS50110">
    <property type="entry name" value="RESPONSE_REGULATORY"/>
    <property type="match status" value="1"/>
</dbReference>
<dbReference type="Pfam" id="PF07228">
    <property type="entry name" value="SpoIIE"/>
    <property type="match status" value="1"/>
</dbReference>
<name>A0ABP8G2N6_9SPHI</name>
<feature type="modified residue" description="4-aspartylphosphate" evidence="2">
    <location>
        <position position="57"/>
    </location>
</feature>
<proteinExistence type="predicted"/>
<dbReference type="InterPro" id="IPR052016">
    <property type="entry name" value="Bact_Sigma-Reg"/>
</dbReference>
<feature type="domain" description="Response regulatory" evidence="3">
    <location>
        <begin position="8"/>
        <end position="124"/>
    </location>
</feature>
<evidence type="ECO:0000256" key="1">
    <source>
        <dbReference type="ARBA" id="ARBA00022801"/>
    </source>
</evidence>
<dbReference type="InterPro" id="IPR036457">
    <property type="entry name" value="PPM-type-like_dom_sf"/>
</dbReference>
<evidence type="ECO:0000313" key="4">
    <source>
        <dbReference type="EMBL" id="GAA4316000.1"/>
    </source>
</evidence>
<dbReference type="SMART" id="SM00331">
    <property type="entry name" value="PP2C_SIG"/>
    <property type="match status" value="1"/>
</dbReference>
<dbReference type="SUPFAM" id="SSF81606">
    <property type="entry name" value="PP2C-like"/>
    <property type="match status" value="1"/>
</dbReference>
<organism evidence="4 5">
    <name type="scientific">Mucilaginibacter gynuensis</name>
    <dbReference type="NCBI Taxonomy" id="1302236"/>
    <lineage>
        <taxon>Bacteria</taxon>
        <taxon>Pseudomonadati</taxon>
        <taxon>Bacteroidota</taxon>
        <taxon>Sphingobacteriia</taxon>
        <taxon>Sphingobacteriales</taxon>
        <taxon>Sphingobacteriaceae</taxon>
        <taxon>Mucilaginibacter</taxon>
    </lineage>
</organism>
<keyword evidence="1" id="KW-0378">Hydrolase</keyword>
<evidence type="ECO:0000256" key="2">
    <source>
        <dbReference type="PROSITE-ProRule" id="PRU00169"/>
    </source>
</evidence>
<keyword evidence="5" id="KW-1185">Reference proteome</keyword>
<dbReference type="EMBL" id="BAABFT010000002">
    <property type="protein sequence ID" value="GAA4316000.1"/>
    <property type="molecule type" value="Genomic_DNA"/>
</dbReference>
<evidence type="ECO:0000259" key="3">
    <source>
        <dbReference type="PROSITE" id="PS50110"/>
    </source>
</evidence>
<gene>
    <name evidence="4" type="ORF">GCM10023149_12830</name>
</gene>
<sequence length="379" mass="42361">MTEATRNKILLIDDNSLFLNILVQAFAKTGIICITAGSAKEAINLLQTNRPDIILSDYEMPGMNGIELRKYLMQNKILKDIPFVFLTSLTDKDLLLQGLDLEAIDYIIKDTPVNVIISKLSNILLAVNKQRELSTAEVTNAAKSLNVKSIPAKTPVVNGFGIDFWHRPYHDIPGGDFIDFIPVNERYTFIALGDVMGKKWMAWYFTFGFLSYIRSAVRFATFNADYSTASILSKVNHIICLDDILQDILSSLSLLLIDTEKQVITYSGAGDLPLLHYDAKTAELRQVQSSGLLLGLFAEGEYTEQEIKLAPNDQLFIFTDGMIDFAGNKGKKSDYNLFASTITNQLNTNVNFEQMKATLFDTLADAQVDDCSIINIYKN</sequence>
<dbReference type="InterPro" id="IPR001789">
    <property type="entry name" value="Sig_transdc_resp-reg_receiver"/>
</dbReference>
<comment type="caution">
    <text evidence="4">The sequence shown here is derived from an EMBL/GenBank/DDBJ whole genome shotgun (WGS) entry which is preliminary data.</text>
</comment>
<dbReference type="InterPro" id="IPR001932">
    <property type="entry name" value="PPM-type_phosphatase-like_dom"/>
</dbReference>
<dbReference type="SUPFAM" id="SSF52172">
    <property type="entry name" value="CheY-like"/>
    <property type="match status" value="1"/>
</dbReference>
<dbReference type="CDD" id="cd00156">
    <property type="entry name" value="REC"/>
    <property type="match status" value="1"/>
</dbReference>
<dbReference type="PANTHER" id="PTHR43156:SF2">
    <property type="entry name" value="STAGE II SPORULATION PROTEIN E"/>
    <property type="match status" value="1"/>
</dbReference>
<dbReference type="Gene3D" id="3.60.40.10">
    <property type="entry name" value="PPM-type phosphatase domain"/>
    <property type="match status" value="1"/>
</dbReference>
<protein>
    <recommendedName>
        <fullName evidence="3">Response regulatory domain-containing protein</fullName>
    </recommendedName>
</protein>
<accession>A0ABP8G2N6</accession>
<dbReference type="Gene3D" id="3.40.50.2300">
    <property type="match status" value="1"/>
</dbReference>